<protein>
    <submittedName>
        <fullName evidence="5">Uncharacterized protein</fullName>
    </submittedName>
</protein>
<evidence type="ECO:0000256" key="2">
    <source>
        <dbReference type="ARBA" id="ARBA00022989"/>
    </source>
</evidence>
<comment type="caution">
    <text evidence="5">The sequence shown here is derived from an EMBL/GenBank/DDBJ whole genome shotgun (WGS) entry which is preliminary data.</text>
</comment>
<reference evidence="5" key="1">
    <citation type="submission" date="2021-02" db="EMBL/GenBank/DDBJ databases">
        <authorList>
            <person name="Nowell W R."/>
        </authorList>
    </citation>
    <scope>NUCLEOTIDE SEQUENCE</scope>
</reference>
<gene>
    <name evidence="5" type="ORF">XDN619_LOCUS5551</name>
</gene>
<proteinExistence type="predicted"/>
<evidence type="ECO:0000313" key="6">
    <source>
        <dbReference type="Proteomes" id="UP000663887"/>
    </source>
</evidence>
<dbReference type="EMBL" id="CAJNRG010001519">
    <property type="protein sequence ID" value="CAF2033828.1"/>
    <property type="molecule type" value="Genomic_DNA"/>
</dbReference>
<evidence type="ECO:0000256" key="1">
    <source>
        <dbReference type="ARBA" id="ARBA00022692"/>
    </source>
</evidence>
<evidence type="ECO:0000313" key="5">
    <source>
        <dbReference type="EMBL" id="CAF2033828.1"/>
    </source>
</evidence>
<feature type="transmembrane region" description="Helical" evidence="4">
    <location>
        <begin position="103"/>
        <end position="127"/>
    </location>
</feature>
<dbReference type="InterPro" id="IPR036640">
    <property type="entry name" value="ABC1_TM_sf"/>
</dbReference>
<dbReference type="AlphaFoldDB" id="A0A816NBZ8"/>
<dbReference type="Gene3D" id="1.20.1560.10">
    <property type="entry name" value="ABC transporter type 1, transmembrane domain"/>
    <property type="match status" value="1"/>
</dbReference>
<keyword evidence="3 4" id="KW-0472">Membrane</keyword>
<sequence length="220" mass="25425">MVSEFLNFTLQGNFYIVVELSTFSTGTELPLRRSNLIFCTVVICTEKIKRYKNQIDLTKLFKRFRCKTNDNEYQKLDGDSNQANNQQNIGFFQLFRFADRFDFILLIIGLIGVLLAALCFSMNLIIFGKLTAVFADISSSGKCQDQQQKFPFLTTSTNGCPFGINPNAKNYSHLYRFCNDHEFTTVAPSASSVRNSRSQMMQYIYWILSNYNRLHILIDR</sequence>
<dbReference type="GO" id="GO:0005524">
    <property type="term" value="F:ATP binding"/>
    <property type="evidence" value="ECO:0007669"/>
    <property type="project" value="InterPro"/>
</dbReference>
<evidence type="ECO:0000256" key="4">
    <source>
        <dbReference type="SAM" id="Phobius"/>
    </source>
</evidence>
<keyword evidence="1 4" id="KW-0812">Transmembrane</keyword>
<dbReference type="GO" id="GO:0016020">
    <property type="term" value="C:membrane"/>
    <property type="evidence" value="ECO:0007669"/>
    <property type="project" value="InterPro"/>
</dbReference>
<name>A0A816NBZ8_9BILA</name>
<organism evidence="5 6">
    <name type="scientific">Rotaria magnacalcarata</name>
    <dbReference type="NCBI Taxonomy" id="392030"/>
    <lineage>
        <taxon>Eukaryota</taxon>
        <taxon>Metazoa</taxon>
        <taxon>Spiralia</taxon>
        <taxon>Gnathifera</taxon>
        <taxon>Rotifera</taxon>
        <taxon>Eurotatoria</taxon>
        <taxon>Bdelloidea</taxon>
        <taxon>Philodinida</taxon>
        <taxon>Philodinidae</taxon>
        <taxon>Rotaria</taxon>
    </lineage>
</organism>
<dbReference type="Proteomes" id="UP000663887">
    <property type="component" value="Unassembled WGS sequence"/>
</dbReference>
<keyword evidence="2 4" id="KW-1133">Transmembrane helix</keyword>
<evidence type="ECO:0000256" key="3">
    <source>
        <dbReference type="ARBA" id="ARBA00023136"/>
    </source>
</evidence>
<accession>A0A816NBZ8</accession>